<dbReference type="GO" id="GO:0003993">
    <property type="term" value="F:acid phosphatase activity"/>
    <property type="evidence" value="ECO:0007669"/>
    <property type="project" value="InterPro"/>
</dbReference>
<dbReference type="SUPFAM" id="SSF49363">
    <property type="entry name" value="Purple acid phosphatase, N-terminal domain"/>
    <property type="match status" value="1"/>
</dbReference>
<accession>A0A948RV18</accession>
<dbReference type="AlphaFoldDB" id="A0A948RV18"/>
<feature type="domain" description="Calcineurin-like phosphoesterase" evidence="2">
    <location>
        <begin position="307"/>
        <end position="508"/>
    </location>
</feature>
<feature type="domain" description="Purple acid phosphatase N-terminal" evidence="3">
    <location>
        <begin position="234"/>
        <end position="271"/>
    </location>
</feature>
<dbReference type="SUPFAM" id="SSF56300">
    <property type="entry name" value="Metallo-dependent phosphatases"/>
    <property type="match status" value="1"/>
</dbReference>
<reference evidence="4" key="1">
    <citation type="submission" date="2021-05" db="EMBL/GenBank/DDBJ databases">
        <title>Energy efficiency and biological interactions define the core microbiome of deep oligotrophic groundwater.</title>
        <authorList>
            <person name="Mehrshad M."/>
            <person name="Lopez-Fernandez M."/>
            <person name="Bell E."/>
            <person name="Bernier-Latmani R."/>
            <person name="Bertilsson S."/>
            <person name="Dopson M."/>
        </authorList>
    </citation>
    <scope>NUCLEOTIDE SEQUENCE</scope>
    <source>
        <strain evidence="4">Modern_marine.mb.64</strain>
    </source>
</reference>
<evidence type="ECO:0000259" key="3">
    <source>
        <dbReference type="Pfam" id="PF16656"/>
    </source>
</evidence>
<dbReference type="InterPro" id="IPR008963">
    <property type="entry name" value="Purple_acid_Pase-like_N"/>
</dbReference>
<sequence length="671" mass="76302">MTHQEFSLTRTGRPAWGFICLILLLVGTLYGRCVGREDLPIDLSALEQIPEVRVSSIHNLFSREQLAMAVQGGETGLIIDFSHVRLLLDETSIDPAKIYGYVHAGPYPFEGGETKFSYKRFRISTSLIDGRCLLPVGQFLLTYNSEDWITRGQIVIRFQLFLQTEEKDRFLGLYDIFAAFHQTAEGFAVEPWLLEGPCVNLIESGHPDEILVSFVTNSPVEAAVLLSDGRRFTSNRASDHNVKLTRLKPDTKYQYQVRIGDQWTKFYSFKTAAPRGAYPVVFALCGDSRSGHGGGSRNFMGVNYMTLEKLASLAYQKNAAFFLMDGDLITGYTTSPDDFRMQLYGFKQAMSGFWCERPVYTAMGNHEALLKTYESGGPYPHSIDRWPYDKYSAEAVFAESFHNPKNGPDPSDPRRPTYKESVYSFQYGAAFFVVFNNNYWYGDEPELYGGSPEGYLFDDQMKWIERELEQAEIDPSIQYVFLMAQEPVFPCGGHVNDAMWYDGSNNIRAYVYSHGRLEPEKDGLLEVRNRFARLVAQHRKVAAVFCSDEHSYYRVIIDNVVPVGDPLQDDRNEDGVIAWESDEPASPLKDLGHPVWYLTCGGGGAPYYSEQPTPWNQYWKSREDGKSGYYYSSQENIFIVAAYQNQVSLEVYNPYGELIDSIPNLMTIKNR</sequence>
<protein>
    <submittedName>
        <fullName evidence="4">Metallophosphoesterase family protein</fullName>
    </submittedName>
</protein>
<dbReference type="InterPro" id="IPR004843">
    <property type="entry name" value="Calcineurin-like_PHP"/>
</dbReference>
<dbReference type="Pfam" id="PF16656">
    <property type="entry name" value="Pur_ac_phosph_N"/>
    <property type="match status" value="1"/>
</dbReference>
<evidence type="ECO:0000256" key="1">
    <source>
        <dbReference type="ARBA" id="ARBA00022729"/>
    </source>
</evidence>
<evidence type="ECO:0000313" key="4">
    <source>
        <dbReference type="EMBL" id="MBU2691535.1"/>
    </source>
</evidence>
<dbReference type="Pfam" id="PF00149">
    <property type="entry name" value="Metallophos"/>
    <property type="match status" value="1"/>
</dbReference>
<evidence type="ECO:0000313" key="5">
    <source>
        <dbReference type="Proteomes" id="UP000777784"/>
    </source>
</evidence>
<gene>
    <name evidence="4" type="ORF">KJ970_11465</name>
</gene>
<keyword evidence="1" id="KW-0732">Signal</keyword>
<dbReference type="GO" id="GO:0046872">
    <property type="term" value="F:metal ion binding"/>
    <property type="evidence" value="ECO:0007669"/>
    <property type="project" value="InterPro"/>
</dbReference>
<dbReference type="Gene3D" id="2.60.40.380">
    <property type="entry name" value="Purple acid phosphatase-like, N-terminal"/>
    <property type="match status" value="1"/>
</dbReference>
<dbReference type="InterPro" id="IPR039331">
    <property type="entry name" value="PAPs-like"/>
</dbReference>
<name>A0A948RV18_UNCEI</name>
<dbReference type="InterPro" id="IPR029052">
    <property type="entry name" value="Metallo-depent_PP-like"/>
</dbReference>
<comment type="caution">
    <text evidence="4">The sequence shown here is derived from an EMBL/GenBank/DDBJ whole genome shotgun (WGS) entry which is preliminary data.</text>
</comment>
<dbReference type="Gene3D" id="3.60.21.10">
    <property type="match status" value="1"/>
</dbReference>
<dbReference type="EMBL" id="JAHJDP010000065">
    <property type="protein sequence ID" value="MBU2691535.1"/>
    <property type="molecule type" value="Genomic_DNA"/>
</dbReference>
<dbReference type="Proteomes" id="UP000777784">
    <property type="component" value="Unassembled WGS sequence"/>
</dbReference>
<dbReference type="InterPro" id="IPR015914">
    <property type="entry name" value="PAPs_N"/>
</dbReference>
<proteinExistence type="predicted"/>
<dbReference type="PANTHER" id="PTHR22953:SF153">
    <property type="entry name" value="PURPLE ACID PHOSPHATASE"/>
    <property type="match status" value="1"/>
</dbReference>
<evidence type="ECO:0000259" key="2">
    <source>
        <dbReference type="Pfam" id="PF00149"/>
    </source>
</evidence>
<dbReference type="PANTHER" id="PTHR22953">
    <property type="entry name" value="ACID PHOSPHATASE RELATED"/>
    <property type="match status" value="1"/>
</dbReference>
<organism evidence="4 5">
    <name type="scientific">Eiseniibacteriota bacterium</name>
    <dbReference type="NCBI Taxonomy" id="2212470"/>
    <lineage>
        <taxon>Bacteria</taxon>
        <taxon>Candidatus Eiseniibacteriota</taxon>
    </lineage>
</organism>